<proteinExistence type="predicted"/>
<dbReference type="OrthoDB" id="5493262at2"/>
<evidence type="ECO:0000313" key="2">
    <source>
        <dbReference type="Proteomes" id="UP000321261"/>
    </source>
</evidence>
<keyword evidence="2" id="KW-1185">Reference proteome</keyword>
<name>A0A561SY90_9PSEU</name>
<organism evidence="1 2">
    <name type="scientific">Pseudonocardia hierapolitana</name>
    <dbReference type="NCBI Taxonomy" id="1128676"/>
    <lineage>
        <taxon>Bacteria</taxon>
        <taxon>Bacillati</taxon>
        <taxon>Actinomycetota</taxon>
        <taxon>Actinomycetes</taxon>
        <taxon>Pseudonocardiales</taxon>
        <taxon>Pseudonocardiaceae</taxon>
        <taxon>Pseudonocardia</taxon>
    </lineage>
</organism>
<dbReference type="PANTHER" id="PTHR41913:SF1">
    <property type="entry name" value="DUF1684 DOMAIN-CONTAINING PROTEIN"/>
    <property type="match status" value="1"/>
</dbReference>
<reference evidence="1 2" key="1">
    <citation type="submission" date="2019-06" db="EMBL/GenBank/DDBJ databases">
        <title>Sequencing the genomes of 1000 actinobacteria strains.</title>
        <authorList>
            <person name="Klenk H.-P."/>
        </authorList>
    </citation>
    <scope>NUCLEOTIDE SEQUENCE [LARGE SCALE GENOMIC DNA]</scope>
    <source>
        <strain evidence="1 2">DSM 45671</strain>
    </source>
</reference>
<protein>
    <recommendedName>
        <fullName evidence="3">DUF1684 domain-containing protein</fullName>
    </recommendedName>
</protein>
<dbReference type="Pfam" id="PF07920">
    <property type="entry name" value="DUF1684"/>
    <property type="match status" value="1"/>
</dbReference>
<dbReference type="Proteomes" id="UP000321261">
    <property type="component" value="Unassembled WGS sequence"/>
</dbReference>
<dbReference type="AlphaFoldDB" id="A0A561SY90"/>
<accession>A0A561SY90</accession>
<gene>
    <name evidence="1" type="ORF">FHX44_115770</name>
</gene>
<evidence type="ECO:0000313" key="1">
    <source>
        <dbReference type="EMBL" id="TWF79834.1"/>
    </source>
</evidence>
<dbReference type="RefSeq" id="WP_147258619.1">
    <property type="nucleotide sequence ID" value="NZ_VIWU01000001.1"/>
</dbReference>
<dbReference type="PANTHER" id="PTHR41913">
    <property type="entry name" value="DUF1684 DOMAIN-CONTAINING PROTEIN"/>
    <property type="match status" value="1"/>
</dbReference>
<comment type="caution">
    <text evidence="1">The sequence shown here is derived from an EMBL/GenBank/DDBJ whole genome shotgun (WGS) entry which is preliminary data.</text>
</comment>
<dbReference type="InterPro" id="IPR012467">
    <property type="entry name" value="DUF1684"/>
</dbReference>
<dbReference type="EMBL" id="VIWU01000001">
    <property type="protein sequence ID" value="TWF79834.1"/>
    <property type="molecule type" value="Genomic_DNA"/>
</dbReference>
<evidence type="ECO:0008006" key="3">
    <source>
        <dbReference type="Google" id="ProtNLM"/>
    </source>
</evidence>
<sequence length="268" mass="28854">MTTLESPLQQEWAAWHREREEQLSTPHGWLSLTALHWLDGTARAYDGIPGTWRATGDGAVELTAAGDAAIDGTPVTGTVRLEPVDGQPGVLVEIGDRRVEVIRRTDAYALRVRDPEAITRTAFRGAPAFPVDERWVVDGSFEPYPEPKQLTVGAVVDGLQHFPTAVGVVRFELGGAEHELVAFPGKTGGLSLHFRDATSGDSTYGGGRQVALPDPDADGRVRIDFNRTVNLPCAFTAHATCPLPPAENRLAVAVEAGERTPPRPDLQA</sequence>